<keyword evidence="3" id="KW-1185">Reference proteome</keyword>
<dbReference type="InterPro" id="IPR055803">
    <property type="entry name" value="DUF7379"/>
</dbReference>
<dbReference type="Gene3D" id="3.40.50.1820">
    <property type="entry name" value="alpha/beta hydrolase"/>
    <property type="match status" value="1"/>
</dbReference>
<feature type="domain" description="DUF7379" evidence="1">
    <location>
        <begin position="318"/>
        <end position="446"/>
    </location>
</feature>
<evidence type="ECO:0000313" key="2">
    <source>
        <dbReference type="EMBL" id="GGC55654.1"/>
    </source>
</evidence>
<dbReference type="InterPro" id="IPR029058">
    <property type="entry name" value="AB_hydrolase_fold"/>
</dbReference>
<sequence length="604" mass="68807">MIFNLQTDPKLSNGTTHFIPLGNFKRLDQPQIQDIEAHLPFSKTEKIEKIWGTLGWKDDKPFHERGVVKFSESGQLTEAKGATLKQIEMLYDIYPEIPLHNHRVRERYIDLDDLDIDLPRNISLQEMKELRLDIFLENNEGAVVYLQHSEKDNYDEEEAFIEYLSPQPTDDLNRLDQRNRLTYHIPFQFQRNLRPNGIQETEGASYNVPVHYLELSDEAPEPVLDDSGTPVTLESTSFIVKVLTFIRSARTPEEALKGFGSALAKQTQKTILKNQLDKLGRNKYSLLKFKPEVDIRNDSGQFMKVQVGSEIDTSARTLLLIHGTFKDTYGSYEDFITKKYADTDHNYLNFLIKKGHYDQILAFDHPYFWDTPEQNAEWLINGLFENVYFEPDKLDILGVSRGALVGMYMATNVVCMQHLRVRKVLTFSGGASGFMDSIAGISKWISVVKIGAPAPVQKLLIGLASIGLNYLEKNSGLAALKSGNPFLNNLYTTPLQHPVIFKAMVADWNRHVVTGKGWIDTSLKRALASGLDTVLKLFLGWQHDWVIGSAAQRKLPQGHNSFPEPSFEYSGRHGSYFLAGFPKVRVGNKWEEADIYHEITSFLK</sequence>
<dbReference type="Proteomes" id="UP000636010">
    <property type="component" value="Unassembled WGS sequence"/>
</dbReference>
<dbReference type="RefSeq" id="WP_188467770.1">
    <property type="nucleotide sequence ID" value="NZ_BAABHU010000024.1"/>
</dbReference>
<dbReference type="SUPFAM" id="SSF53474">
    <property type="entry name" value="alpha/beta-Hydrolases"/>
    <property type="match status" value="1"/>
</dbReference>
<evidence type="ECO:0000313" key="3">
    <source>
        <dbReference type="Proteomes" id="UP000636010"/>
    </source>
</evidence>
<dbReference type="Pfam" id="PF24096">
    <property type="entry name" value="DUF7379"/>
    <property type="match status" value="1"/>
</dbReference>
<comment type="caution">
    <text evidence="2">The sequence shown here is derived from an EMBL/GenBank/DDBJ whole genome shotgun (WGS) entry which is preliminary data.</text>
</comment>
<protein>
    <recommendedName>
        <fullName evidence="1">DUF7379 domain-containing protein</fullName>
    </recommendedName>
</protein>
<name>A0ABQ1N9R3_9BACT</name>
<evidence type="ECO:0000259" key="1">
    <source>
        <dbReference type="Pfam" id="PF24096"/>
    </source>
</evidence>
<proteinExistence type="predicted"/>
<gene>
    <name evidence="2" type="ORF">GCM10011506_46650</name>
</gene>
<organism evidence="2 3">
    <name type="scientific">Marivirga lumbricoides</name>
    <dbReference type="NCBI Taxonomy" id="1046115"/>
    <lineage>
        <taxon>Bacteria</taxon>
        <taxon>Pseudomonadati</taxon>
        <taxon>Bacteroidota</taxon>
        <taxon>Cytophagia</taxon>
        <taxon>Cytophagales</taxon>
        <taxon>Marivirgaceae</taxon>
        <taxon>Marivirga</taxon>
    </lineage>
</organism>
<accession>A0ABQ1N9R3</accession>
<dbReference type="EMBL" id="BMEC01000024">
    <property type="protein sequence ID" value="GGC55654.1"/>
    <property type="molecule type" value="Genomic_DNA"/>
</dbReference>
<reference evidence="3" key="1">
    <citation type="journal article" date="2019" name="Int. J. Syst. Evol. Microbiol.">
        <title>The Global Catalogue of Microorganisms (GCM) 10K type strain sequencing project: providing services to taxonomists for standard genome sequencing and annotation.</title>
        <authorList>
            <consortium name="The Broad Institute Genomics Platform"/>
            <consortium name="The Broad Institute Genome Sequencing Center for Infectious Disease"/>
            <person name="Wu L."/>
            <person name="Ma J."/>
        </authorList>
    </citation>
    <scope>NUCLEOTIDE SEQUENCE [LARGE SCALE GENOMIC DNA]</scope>
    <source>
        <strain evidence="3">CGMCC 1.10832</strain>
    </source>
</reference>